<organism evidence="4 5">
    <name type="scientific">Asparagus officinalis</name>
    <name type="common">Garden asparagus</name>
    <dbReference type="NCBI Taxonomy" id="4686"/>
    <lineage>
        <taxon>Eukaryota</taxon>
        <taxon>Viridiplantae</taxon>
        <taxon>Streptophyta</taxon>
        <taxon>Embryophyta</taxon>
        <taxon>Tracheophyta</taxon>
        <taxon>Spermatophyta</taxon>
        <taxon>Magnoliopsida</taxon>
        <taxon>Liliopsida</taxon>
        <taxon>Asparagales</taxon>
        <taxon>Asparagaceae</taxon>
        <taxon>Asparagoideae</taxon>
        <taxon>Asparagus</taxon>
    </lineage>
</organism>
<dbReference type="SUPFAM" id="SSF52058">
    <property type="entry name" value="L domain-like"/>
    <property type="match status" value="1"/>
</dbReference>
<dbReference type="InterPro" id="IPR051716">
    <property type="entry name" value="Plant_RL_S/T_kinase"/>
</dbReference>
<accession>A0A5P1FDI8</accession>
<dbReference type="PANTHER" id="PTHR48053">
    <property type="entry name" value="LEUCINE RICH REPEAT FAMILY PROTEIN, EXPRESSED"/>
    <property type="match status" value="1"/>
</dbReference>
<comment type="subcellular location">
    <subcellularLocation>
        <location evidence="1">Membrane</location>
        <topology evidence="1">Single-pass membrane protein</topology>
    </subcellularLocation>
</comment>
<dbReference type="GO" id="GO:0004674">
    <property type="term" value="F:protein serine/threonine kinase activity"/>
    <property type="evidence" value="ECO:0007669"/>
    <property type="project" value="UniProtKB-EC"/>
</dbReference>
<evidence type="ECO:0008006" key="6">
    <source>
        <dbReference type="Google" id="ProtNLM"/>
    </source>
</evidence>
<dbReference type="GO" id="GO:0016020">
    <property type="term" value="C:membrane"/>
    <property type="evidence" value="ECO:0007669"/>
    <property type="project" value="UniProtKB-SubCell"/>
</dbReference>
<evidence type="ECO:0000256" key="2">
    <source>
        <dbReference type="ARBA" id="ARBA00022729"/>
    </source>
</evidence>
<evidence type="ECO:0000313" key="5">
    <source>
        <dbReference type="Proteomes" id="UP000243459"/>
    </source>
</evidence>
<name>A0A5P1FDI8_ASPOF</name>
<dbReference type="AlphaFoldDB" id="A0A5P1FDI8"/>
<evidence type="ECO:0000256" key="3">
    <source>
        <dbReference type="ARBA" id="ARBA00023170"/>
    </source>
</evidence>
<dbReference type="Gramene" id="ONK76455">
    <property type="protein sequence ID" value="ONK76455"/>
    <property type="gene ID" value="A4U43_C03F28070"/>
</dbReference>
<dbReference type="Proteomes" id="UP000243459">
    <property type="component" value="Chromosome 3"/>
</dbReference>
<sequence>MKAAKMEMARSRLRSMEKERISYSEFLKEKFKFLFHLQRDLSNNNIGGTIPENLPLTLKTFFLSANQLTGSIPSSLSKLTLLSDMSVNVNHLSGDLPDAFQSLTGLINLMMRKKVKKEKKRA</sequence>
<dbReference type="EMBL" id="CM007383">
    <property type="protein sequence ID" value="ONK76455.1"/>
    <property type="molecule type" value="Genomic_DNA"/>
</dbReference>
<reference evidence="5" key="1">
    <citation type="journal article" date="2017" name="Nat. Commun.">
        <title>The asparagus genome sheds light on the origin and evolution of a young Y chromosome.</title>
        <authorList>
            <person name="Harkess A."/>
            <person name="Zhou J."/>
            <person name="Xu C."/>
            <person name="Bowers J.E."/>
            <person name="Van der Hulst R."/>
            <person name="Ayyampalayam S."/>
            <person name="Mercati F."/>
            <person name="Riccardi P."/>
            <person name="McKain M.R."/>
            <person name="Kakrana A."/>
            <person name="Tang H."/>
            <person name="Ray J."/>
            <person name="Groenendijk J."/>
            <person name="Arikit S."/>
            <person name="Mathioni S.M."/>
            <person name="Nakano M."/>
            <person name="Shan H."/>
            <person name="Telgmann-Rauber A."/>
            <person name="Kanno A."/>
            <person name="Yue Z."/>
            <person name="Chen H."/>
            <person name="Li W."/>
            <person name="Chen Y."/>
            <person name="Xu X."/>
            <person name="Zhang Y."/>
            <person name="Luo S."/>
            <person name="Chen H."/>
            <person name="Gao J."/>
            <person name="Mao Z."/>
            <person name="Pires J.C."/>
            <person name="Luo M."/>
            <person name="Kudrna D."/>
            <person name="Wing R.A."/>
            <person name="Meyers B.C."/>
            <person name="Yi K."/>
            <person name="Kong H."/>
            <person name="Lavrijsen P."/>
            <person name="Sunseri F."/>
            <person name="Falavigna A."/>
            <person name="Ye Y."/>
            <person name="Leebens-Mack J.H."/>
            <person name="Chen G."/>
        </authorList>
    </citation>
    <scope>NUCLEOTIDE SEQUENCE [LARGE SCALE GENOMIC DNA]</scope>
    <source>
        <strain evidence="5">cv. DH0086</strain>
    </source>
</reference>
<keyword evidence="2" id="KW-0732">Signal</keyword>
<dbReference type="InterPro" id="IPR001611">
    <property type="entry name" value="Leu-rich_rpt"/>
</dbReference>
<keyword evidence="3" id="KW-0675">Receptor</keyword>
<dbReference type="InterPro" id="IPR032675">
    <property type="entry name" value="LRR_dom_sf"/>
</dbReference>
<evidence type="ECO:0000313" key="4">
    <source>
        <dbReference type="EMBL" id="ONK76455.1"/>
    </source>
</evidence>
<gene>
    <name evidence="4" type="ORF">A4U43_C03F28070</name>
</gene>
<keyword evidence="5" id="KW-1185">Reference proteome</keyword>
<dbReference type="PANTHER" id="PTHR48053:SF71">
    <property type="entry name" value="LEUCINE RICH REPEAT FAMILY PROTEIN, EXPRESSED"/>
    <property type="match status" value="1"/>
</dbReference>
<evidence type="ECO:0000256" key="1">
    <source>
        <dbReference type="ARBA" id="ARBA00004167"/>
    </source>
</evidence>
<proteinExistence type="predicted"/>
<dbReference type="Pfam" id="PF00560">
    <property type="entry name" value="LRR_1"/>
    <property type="match status" value="2"/>
</dbReference>
<protein>
    <recommendedName>
        <fullName evidence="6">Leucine-rich repeat-containing N-terminal plant-type domain-containing protein</fullName>
    </recommendedName>
</protein>
<dbReference type="Gene3D" id="3.80.10.10">
    <property type="entry name" value="Ribonuclease Inhibitor"/>
    <property type="match status" value="1"/>
</dbReference>